<evidence type="ECO:0000256" key="16">
    <source>
        <dbReference type="ARBA" id="ARBA00023180"/>
    </source>
</evidence>
<keyword evidence="9" id="KW-1040">Host Golgi apparatus</keyword>
<evidence type="ECO:0000256" key="6">
    <source>
        <dbReference type="ARBA" id="ARBA00013988"/>
    </source>
</evidence>
<dbReference type="EMBL" id="KM924293">
    <property type="protein sequence ID" value="AIU39418.1"/>
    <property type="molecule type" value="Genomic_DNA"/>
</dbReference>
<evidence type="ECO:0000256" key="18">
    <source>
        <dbReference type="SAM" id="Phobius"/>
    </source>
</evidence>
<evidence type="ECO:0000256" key="8">
    <source>
        <dbReference type="ARBA" id="ARBA00022692"/>
    </source>
</evidence>
<keyword evidence="12 20" id="KW-0261">Viral envelope protein</keyword>
<dbReference type="Proteomes" id="UP000208106">
    <property type="component" value="Segment"/>
</dbReference>
<evidence type="ECO:0000313" key="23">
    <source>
        <dbReference type="Proteomes" id="UP000100290"/>
    </source>
</evidence>
<dbReference type="Proteomes" id="UP000100290">
    <property type="component" value="Segment"/>
</dbReference>
<evidence type="ECO:0000256" key="9">
    <source>
        <dbReference type="ARBA" id="ARBA00022812"/>
    </source>
</evidence>
<evidence type="ECO:0000256" key="7">
    <source>
        <dbReference type="ARBA" id="ARBA00022511"/>
    </source>
</evidence>
<comment type="similarity">
    <text evidence="5">Belongs to the alphaherpesvirinae glycoprotein E family.</text>
</comment>
<keyword evidence="15 18" id="KW-0472">Membrane</keyword>
<accession>A0A0K1R1R8</accession>
<dbReference type="OrthoDB" id="7742at10239"/>
<organism evidence="22 23">
    <name type="scientific">Testudinid alphaherpesvirus 3</name>
    <dbReference type="NCBI Taxonomy" id="2560801"/>
    <lineage>
        <taxon>Viruses</taxon>
        <taxon>Duplodnaviria</taxon>
        <taxon>Heunggongvirae</taxon>
        <taxon>Peploviricota</taxon>
        <taxon>Herviviricetes</taxon>
        <taxon>Herpesvirales</taxon>
        <taxon>Orthoherpesviridae</taxon>
        <taxon>Alphaherpesvirinae</taxon>
        <taxon>Scutavirus</taxon>
        <taxon>Scutavirus testudinidalpha3</taxon>
    </lineage>
</organism>
<evidence type="ECO:0000256" key="10">
    <source>
        <dbReference type="ARBA" id="ARBA00022844"/>
    </source>
</evidence>
<dbReference type="Gene3D" id="2.60.40.10">
    <property type="entry name" value="Immunoglobulins"/>
    <property type="match status" value="2"/>
</dbReference>
<keyword evidence="10" id="KW-0946">Virion</keyword>
<evidence type="ECO:0000313" key="25">
    <source>
        <dbReference type="Proteomes" id="UP000240599"/>
    </source>
</evidence>
<evidence type="ECO:0000256" key="11">
    <source>
        <dbReference type="ARBA" id="ARBA00022870"/>
    </source>
</evidence>
<evidence type="ECO:0000259" key="19">
    <source>
        <dbReference type="Pfam" id="PF02480"/>
    </source>
</evidence>
<dbReference type="GO" id="GO:0019031">
    <property type="term" value="C:viral envelope"/>
    <property type="evidence" value="ECO:0007669"/>
    <property type="project" value="UniProtKB-KW"/>
</dbReference>
<reference evidence="22 23" key="2">
    <citation type="journal article" date="2015" name="PLoS ONE">
        <title>A Genomic Approach to Unravel Host-Pathogen Interaction in Chelonians: The Example of Testudinid Herpesvirus 3.</title>
        <authorList>
            <person name="Origgi F.C."/>
            <person name="Tecilla M."/>
            <person name="Pilo P."/>
            <person name="Aloisio F."/>
            <person name="Otten P."/>
            <person name="Aguilar-Bultet L."/>
            <person name="Sattler U."/>
            <person name="Roccabianca P."/>
            <person name="Romero C.H."/>
            <person name="Bloom D.C."/>
            <person name="Jacobson E.R."/>
        </authorList>
    </citation>
    <scope>NUCLEOTIDE SEQUENCE [LARGE SCALE GENOMIC DNA]</scope>
    <source>
        <strain evidence="22">US1976/98</strain>
    </source>
</reference>
<dbReference type="EMBL" id="KT008627">
    <property type="protein sequence ID" value="AKV40661.1"/>
    <property type="molecule type" value="Genomic_DNA"/>
</dbReference>
<keyword evidence="24" id="KW-1185">Reference proteome</keyword>
<evidence type="ECO:0000256" key="12">
    <source>
        <dbReference type="ARBA" id="ARBA00022879"/>
    </source>
</evidence>
<evidence type="ECO:0000256" key="3">
    <source>
        <dbReference type="ARBA" id="ARBA00004402"/>
    </source>
</evidence>
<evidence type="ECO:0000313" key="21">
    <source>
        <dbReference type="EMBL" id="AIU39418.1"/>
    </source>
</evidence>
<dbReference type="GO" id="GO:0044177">
    <property type="term" value="C:host cell Golgi apparatus"/>
    <property type="evidence" value="ECO:0007669"/>
    <property type="project" value="UniProtKB-SubCell"/>
</dbReference>
<gene>
    <name evidence="22" type="primary">ORF14</name>
    <name evidence="20" type="synonym">US8</name>
</gene>
<feature type="transmembrane region" description="Helical" evidence="18">
    <location>
        <begin position="378"/>
        <end position="410"/>
    </location>
</feature>
<evidence type="ECO:0000256" key="13">
    <source>
        <dbReference type="ARBA" id="ARBA00022989"/>
    </source>
</evidence>
<dbReference type="InterPro" id="IPR013783">
    <property type="entry name" value="Ig-like_fold"/>
</dbReference>
<evidence type="ECO:0000256" key="17">
    <source>
        <dbReference type="ARBA" id="ARBA00025134"/>
    </source>
</evidence>
<dbReference type="Pfam" id="PF02480">
    <property type="entry name" value="Herpes_gE"/>
    <property type="match status" value="1"/>
</dbReference>
<keyword evidence="16" id="KW-0325">Glycoprotein</keyword>
<evidence type="ECO:0000256" key="5">
    <source>
        <dbReference type="ARBA" id="ARBA00008101"/>
    </source>
</evidence>
<keyword evidence="8 18" id="KW-0812">Transmembrane</keyword>
<dbReference type="Proteomes" id="UP000240599">
    <property type="component" value="Segment"/>
</dbReference>
<reference evidence="24 25" key="1">
    <citation type="journal article" date="2015" name="J. Virol.">
        <title>The Genome of a Tortoise Herpesvirus (Testudinid Herpesvirus 3) Has a Novel Structure and Contains a Large Region That Is Not Required for Replication In Vitro or Virulence In Vivo.</title>
        <authorList>
            <person name="Gandar F."/>
            <person name="Wilkie G.S."/>
            <person name="Gatherer D."/>
            <person name="Kerr K."/>
            <person name="Marlier D."/>
            <person name="Diez M."/>
            <person name="Marschang R.E."/>
            <person name="Mast J."/>
            <person name="Dewals B.G."/>
            <person name="Davison A.J."/>
            <person name="Vanderplasschen A.F."/>
        </authorList>
    </citation>
    <scope>NUCLEOTIDE SEQUENCE [LARGE SCALE GENOMIC DNA]</scope>
    <source>
        <strain evidence="20 24">1976</strain>
        <strain evidence="21 25">4295/7R</strain>
    </source>
</reference>
<evidence type="ECO:0000256" key="15">
    <source>
        <dbReference type="ARBA" id="ARBA00023136"/>
    </source>
</evidence>
<keyword evidence="13 18" id="KW-1133">Transmembrane helix</keyword>
<feature type="domain" description="Envelope glycoprotein E Fc-binding" evidence="19">
    <location>
        <begin position="190"/>
        <end position="365"/>
    </location>
</feature>
<comment type="function">
    <text evidence="17">In epithelial cells, the heterodimer gE/gI is required for the cell-to-cell spread of the virus, by sorting nascent virions to cell junctions. Once the virus reaches the cell junctions, virus particles can spread to adjacent cells extremely rapidly through interactions with cellular receptors that accumulate at these junctions. Implicated in basolateral spread in polarized cells. In neuronal cells, gE/gI is essential for the anterograde spread of the infection throughout the host nervous system. Together with US9, the heterodimer gE/gI is involved in the sorting and transport of viral structural components toward axon tips.</text>
</comment>
<keyword evidence="14" id="KW-1031">Host cell junction</keyword>
<sequence>MASIWYIVLLGLIGLTSAHIDLSLPSLTFVVNSGDDLQIPVRIRAVNDSEDILRVEVFHLSTPSCGGVREREICDYEKKCHVDLVFPADCQYAQAVQQLVYRVTYVNCSAIAFQKGWCSNTHARIGTAHIAHGMHGFGLQLHHLAARDSGIYKIIITGTHEAKTVDFSITVLSSHTFTDAPRSSSPFRESTVGVMASNTLIMYPGSTLVTTAEIVDTIYDPEFNLTIGWYHFTIPSTCQSIVLYPTCLELNGQSECETAEHLSECSITSLSSSTVVVYRIYNRCTHATSWRTDCMHVDFNDPKLGNRISMQDDGNIAIHPAGDEDSGLYLVVVMYNGRFAPGSLGYVSVSSKTDIRPVLLKSGIPSHTIIQPQPYDHLLLILLMAMAVILTVIILLTMSYASYAIIAWLYNLSGAGYTRVALQDPYRDEEPELEPMEESEFINPSTSGFQFPEMMQALGGRRKPR</sequence>
<name>A0A0K1R1R8_9ALPH</name>
<dbReference type="InterPro" id="IPR003404">
    <property type="entry name" value="Herpes_glycopE_Fc"/>
</dbReference>
<evidence type="ECO:0000256" key="14">
    <source>
        <dbReference type="ARBA" id="ARBA00023081"/>
    </source>
</evidence>
<evidence type="ECO:0000256" key="2">
    <source>
        <dbReference type="ARBA" id="ARBA00004315"/>
    </source>
</evidence>
<evidence type="ECO:0000256" key="4">
    <source>
        <dbReference type="ARBA" id="ARBA00004563"/>
    </source>
</evidence>
<evidence type="ECO:0000313" key="22">
    <source>
        <dbReference type="EMBL" id="AKV40661.1"/>
    </source>
</evidence>
<dbReference type="InterPro" id="IPR036179">
    <property type="entry name" value="Ig-like_dom_sf"/>
</dbReference>
<evidence type="ECO:0000313" key="20">
    <source>
        <dbReference type="EMBL" id="AIU39308.1"/>
    </source>
</evidence>
<dbReference type="KEGG" id="vg:26122614"/>
<evidence type="ECO:0000256" key="1">
    <source>
        <dbReference type="ARBA" id="ARBA00004136"/>
    </source>
</evidence>
<comment type="subcellular location">
    <subcellularLocation>
        <location evidence="1">Host Golgi apparatus</location>
    </subcellularLocation>
    <subcellularLocation>
        <location evidence="2">Host cell junction</location>
    </subcellularLocation>
    <subcellularLocation>
        <location evidence="3">Host cell membrane</location>
        <topology evidence="3">Single-pass type I membrane protein</topology>
    </subcellularLocation>
    <subcellularLocation>
        <location evidence="4">Virion membrane</location>
        <topology evidence="4">Single-pass type I membrane protein</topology>
    </subcellularLocation>
</comment>
<dbReference type="SUPFAM" id="SSF48726">
    <property type="entry name" value="Immunoglobulin"/>
    <property type="match status" value="1"/>
</dbReference>
<keyword evidence="7" id="KW-1032">Host cell membrane</keyword>
<dbReference type="EMBL" id="KM924292">
    <property type="protein sequence ID" value="AIU39308.1"/>
    <property type="molecule type" value="Genomic_DNA"/>
</dbReference>
<dbReference type="GO" id="GO:0044156">
    <property type="term" value="C:host cell junction"/>
    <property type="evidence" value="ECO:0007669"/>
    <property type="project" value="UniProtKB-SubCell"/>
</dbReference>
<protein>
    <recommendedName>
        <fullName evidence="6">Envelope glycoprotein E</fullName>
    </recommendedName>
</protein>
<proteinExistence type="inferred from homology"/>
<evidence type="ECO:0000313" key="24">
    <source>
        <dbReference type="Proteomes" id="UP000208106"/>
    </source>
</evidence>
<keyword evidence="11" id="KW-1043">Host membrane</keyword>
<dbReference type="GO" id="GO:0055036">
    <property type="term" value="C:virion membrane"/>
    <property type="evidence" value="ECO:0007669"/>
    <property type="project" value="UniProtKB-SubCell"/>
</dbReference>